<protein>
    <submittedName>
        <fullName evidence="3">DUF262 domain-containing protein</fullName>
    </submittedName>
</protein>
<dbReference type="RefSeq" id="WP_095412090.1">
    <property type="nucleotide sequence ID" value="NZ_NQMX01000035.1"/>
</dbReference>
<sequence length="559" mass="62966">MSQVQEISIQLDGISNVLKTRRFRVPAYQRSYAWEVEHVEALLADVNDAIKSKEKEYFLGSIVVTGPVERRYEVVDGQQRLTTVSLLISAIRDRFREEGDHEAETSIRNDFLANVDRKTKEREPKLALNEVDNELYQELIEDRSEIDLSRYPRQSHKRLIAAAEHMRGYIDDLCVQSNDSEETLHEWLDYLESNLKVILVIAPDDSNAFVIFETLNDRGLELAISDLLKNYLFHRSGDKIEETKNRWLTMVATLESASDDPLVVTYLRHFAMSKYGLVREKELFGIIKRKVTSKKLALQFSTELSNTAKTYAGLINTDHDLWAEYDVATREAVYAMNLLGMVQVRPLLLAILDKFDPKKVSAAFKRLVAVAVRFQIVGGAGGGTLERIYSDAAKSVADGKLTSIEEILKGFSTLPTDSAFTAAFAVASVSKQSLARYYLRMLESGVPGASGELVPSADTVRVNLEHVLPINPSEKWMKTWSVDDVKAYQRRLGNMAIIASKMNSAIGNEDFAHKKIELSKSAFHFTKEIGMLDVWGKEAIEKRQAAMAEAAAKVWSIRG</sequence>
<dbReference type="Proteomes" id="UP000273734">
    <property type="component" value="Unassembled WGS sequence"/>
</dbReference>
<evidence type="ECO:0000259" key="2">
    <source>
        <dbReference type="Pfam" id="PF07510"/>
    </source>
</evidence>
<feature type="domain" description="GmrSD restriction endonucleases N-terminal" evidence="1">
    <location>
        <begin position="16"/>
        <end position="233"/>
    </location>
</feature>
<accession>A0AB74D5I3</accession>
<feature type="domain" description="GmrSD restriction endonucleases C-terminal" evidence="2">
    <location>
        <begin position="415"/>
        <end position="549"/>
    </location>
</feature>
<dbReference type="Pfam" id="PF07510">
    <property type="entry name" value="GmrSD_C"/>
    <property type="match status" value="1"/>
</dbReference>
<proteinExistence type="predicted"/>
<reference evidence="3 4" key="1">
    <citation type="submission" date="2018-08" db="EMBL/GenBank/DDBJ databases">
        <title>Comparative analysis of Burkholderia isolates from Puerto Rico.</title>
        <authorList>
            <person name="Hall C."/>
            <person name="Sahl J."/>
            <person name="Wagner D."/>
        </authorList>
    </citation>
    <scope>NUCLEOTIDE SEQUENCE [LARGE SCALE GENOMIC DNA]</scope>
    <source>
        <strain evidence="3 4">Bp8964</strain>
    </source>
</reference>
<dbReference type="InterPro" id="IPR011089">
    <property type="entry name" value="GmrSD_C"/>
</dbReference>
<name>A0AB74D5I3_9BURK</name>
<evidence type="ECO:0000313" key="3">
    <source>
        <dbReference type="EMBL" id="RQP76719.1"/>
    </source>
</evidence>
<dbReference type="Pfam" id="PF03235">
    <property type="entry name" value="GmrSD_N"/>
    <property type="match status" value="1"/>
</dbReference>
<evidence type="ECO:0000259" key="1">
    <source>
        <dbReference type="Pfam" id="PF03235"/>
    </source>
</evidence>
<evidence type="ECO:0000313" key="4">
    <source>
        <dbReference type="Proteomes" id="UP000273734"/>
    </source>
</evidence>
<dbReference type="EMBL" id="QTNY01000011">
    <property type="protein sequence ID" value="RQP76719.1"/>
    <property type="molecule type" value="Genomic_DNA"/>
</dbReference>
<gene>
    <name evidence="3" type="ORF">DF015_17085</name>
</gene>
<comment type="caution">
    <text evidence="3">The sequence shown here is derived from an EMBL/GenBank/DDBJ whole genome shotgun (WGS) entry which is preliminary data.</text>
</comment>
<dbReference type="PANTHER" id="PTHR35149:SF2">
    <property type="entry name" value="DUF262 DOMAIN-CONTAINING PROTEIN"/>
    <property type="match status" value="1"/>
</dbReference>
<organism evidence="3 4">
    <name type="scientific">Burkholderia ubonensis</name>
    <dbReference type="NCBI Taxonomy" id="101571"/>
    <lineage>
        <taxon>Bacteria</taxon>
        <taxon>Pseudomonadati</taxon>
        <taxon>Pseudomonadota</taxon>
        <taxon>Betaproteobacteria</taxon>
        <taxon>Burkholderiales</taxon>
        <taxon>Burkholderiaceae</taxon>
        <taxon>Burkholderia</taxon>
        <taxon>Burkholderia cepacia complex</taxon>
    </lineage>
</organism>
<dbReference type="AlphaFoldDB" id="A0AB74D5I3"/>
<dbReference type="InterPro" id="IPR004919">
    <property type="entry name" value="GmrSD_N"/>
</dbReference>
<dbReference type="PANTHER" id="PTHR35149">
    <property type="entry name" value="SLL5132 PROTEIN"/>
    <property type="match status" value="1"/>
</dbReference>